<organism evidence="2">
    <name type="scientific">viral metagenome</name>
    <dbReference type="NCBI Taxonomy" id="1070528"/>
    <lineage>
        <taxon>unclassified sequences</taxon>
        <taxon>metagenomes</taxon>
        <taxon>organismal metagenomes</taxon>
    </lineage>
</organism>
<dbReference type="AlphaFoldDB" id="A0A6H1ZRE6"/>
<dbReference type="EMBL" id="MT144199">
    <property type="protein sequence ID" value="QJA50503.1"/>
    <property type="molecule type" value="Genomic_DNA"/>
</dbReference>
<keyword evidence="1" id="KW-1133">Transmembrane helix</keyword>
<evidence type="ECO:0000313" key="2">
    <source>
        <dbReference type="EMBL" id="QJA50503.1"/>
    </source>
</evidence>
<proteinExistence type="predicted"/>
<feature type="transmembrane region" description="Helical" evidence="1">
    <location>
        <begin position="44"/>
        <end position="65"/>
    </location>
</feature>
<keyword evidence="1" id="KW-0472">Membrane</keyword>
<accession>A0A6H1ZRE6</accession>
<evidence type="ECO:0000256" key="1">
    <source>
        <dbReference type="SAM" id="Phobius"/>
    </source>
</evidence>
<reference evidence="2" key="1">
    <citation type="submission" date="2020-03" db="EMBL/GenBank/DDBJ databases">
        <title>The deep terrestrial virosphere.</title>
        <authorList>
            <person name="Holmfeldt K."/>
            <person name="Nilsson E."/>
            <person name="Simone D."/>
            <person name="Lopez-Fernandez M."/>
            <person name="Wu X."/>
            <person name="de Brujin I."/>
            <person name="Lundin D."/>
            <person name="Andersson A."/>
            <person name="Bertilsson S."/>
            <person name="Dopson M."/>
        </authorList>
    </citation>
    <scope>NUCLEOTIDE SEQUENCE</scope>
    <source>
        <strain evidence="2">TM448A01786</strain>
        <strain evidence="3">TM448B01983</strain>
    </source>
</reference>
<evidence type="ECO:0000313" key="3">
    <source>
        <dbReference type="EMBL" id="QJI00517.1"/>
    </source>
</evidence>
<sequence length="67" mass="7385">MSNSISRETFQGMETDSKLGVLFDYSVAICEDIKTLKKRKKIDTVISGGMGFAGGFTAMLAKVVFWK</sequence>
<name>A0A6H1ZRE6_9ZZZZ</name>
<dbReference type="EMBL" id="MT144858">
    <property type="protein sequence ID" value="QJI00517.1"/>
    <property type="molecule type" value="Genomic_DNA"/>
</dbReference>
<keyword evidence="1" id="KW-0812">Transmembrane</keyword>
<protein>
    <submittedName>
        <fullName evidence="2">Uncharacterized protein</fullName>
    </submittedName>
</protein>
<gene>
    <name evidence="2" type="ORF">TM448A01786_0013</name>
    <name evidence="3" type="ORF">TM448B01983_0003</name>
</gene>